<dbReference type="SFLD" id="SFLDF00027">
    <property type="entry name" value="p-type_atpase"/>
    <property type="match status" value="1"/>
</dbReference>
<evidence type="ECO:0000256" key="9">
    <source>
        <dbReference type="ARBA" id="ARBA00023136"/>
    </source>
</evidence>
<evidence type="ECO:0000256" key="7">
    <source>
        <dbReference type="ARBA" id="ARBA00022967"/>
    </source>
</evidence>
<reference evidence="15" key="1">
    <citation type="journal article" date="2019" name="Int. J. Syst. Evol. Microbiol.">
        <title>The Global Catalogue of Microorganisms (GCM) 10K type strain sequencing project: providing services to taxonomists for standard genome sequencing and annotation.</title>
        <authorList>
            <consortium name="The Broad Institute Genomics Platform"/>
            <consortium name="The Broad Institute Genome Sequencing Center for Infectious Disease"/>
            <person name="Wu L."/>
            <person name="Ma J."/>
        </authorList>
    </citation>
    <scope>NUCLEOTIDE SEQUENCE [LARGE SCALE GENOMIC DNA]</scope>
    <source>
        <strain evidence="15">TBRC 7912</strain>
    </source>
</reference>
<proteinExistence type="predicted"/>
<evidence type="ECO:0000256" key="4">
    <source>
        <dbReference type="ARBA" id="ARBA00022741"/>
    </source>
</evidence>
<dbReference type="Pfam" id="PF13246">
    <property type="entry name" value="Cation_ATPase"/>
    <property type="match status" value="1"/>
</dbReference>
<dbReference type="SUPFAM" id="SSF81660">
    <property type="entry name" value="Metal cation-transporting ATPase, ATP-binding domain N"/>
    <property type="match status" value="1"/>
</dbReference>
<keyword evidence="9 12" id="KW-0472">Membrane</keyword>
<dbReference type="Proteomes" id="UP001595698">
    <property type="component" value="Unassembled WGS sequence"/>
</dbReference>
<dbReference type="InterPro" id="IPR059000">
    <property type="entry name" value="ATPase_P-type_domA"/>
</dbReference>
<evidence type="ECO:0000313" key="15">
    <source>
        <dbReference type="Proteomes" id="UP001595698"/>
    </source>
</evidence>
<feature type="transmembrane region" description="Helical" evidence="12">
    <location>
        <begin position="1437"/>
        <end position="1463"/>
    </location>
</feature>
<protein>
    <submittedName>
        <fullName evidence="14">HAD-IC family P-type ATPase</fullName>
    </submittedName>
</protein>
<evidence type="ECO:0000256" key="1">
    <source>
        <dbReference type="ARBA" id="ARBA00004651"/>
    </source>
</evidence>
<dbReference type="SUPFAM" id="SSF56784">
    <property type="entry name" value="HAD-like"/>
    <property type="match status" value="1"/>
</dbReference>
<dbReference type="PANTHER" id="PTHR24093">
    <property type="entry name" value="CATION TRANSPORTING ATPASE"/>
    <property type="match status" value="1"/>
</dbReference>
<dbReference type="Pfam" id="PF00122">
    <property type="entry name" value="E1-E2_ATPase"/>
    <property type="match status" value="1"/>
</dbReference>
<evidence type="ECO:0000313" key="14">
    <source>
        <dbReference type="EMBL" id="MFC3983892.1"/>
    </source>
</evidence>
<keyword evidence="6" id="KW-0460">Magnesium</keyword>
<dbReference type="InterPro" id="IPR001757">
    <property type="entry name" value="P_typ_ATPase"/>
</dbReference>
<dbReference type="SFLD" id="SFLDG00002">
    <property type="entry name" value="C1.7:_P-type_atpase_like"/>
    <property type="match status" value="1"/>
</dbReference>
<dbReference type="SFLD" id="SFLDS00003">
    <property type="entry name" value="Haloacid_Dehalogenase"/>
    <property type="match status" value="1"/>
</dbReference>
<dbReference type="Gene3D" id="3.40.1110.10">
    <property type="entry name" value="Calcium-transporting ATPase, cytoplasmic domain N"/>
    <property type="match status" value="1"/>
</dbReference>
<dbReference type="SUPFAM" id="SSF81665">
    <property type="entry name" value="Calcium ATPase, transmembrane domain M"/>
    <property type="match status" value="1"/>
</dbReference>
<dbReference type="InterPro" id="IPR008250">
    <property type="entry name" value="ATPase_P-typ_transduc_dom_A_sf"/>
</dbReference>
<evidence type="ECO:0000256" key="12">
    <source>
        <dbReference type="SAM" id="Phobius"/>
    </source>
</evidence>
<comment type="subcellular location">
    <subcellularLocation>
        <location evidence="1">Cell membrane</location>
        <topology evidence="1">Multi-pass membrane protein</topology>
    </subcellularLocation>
</comment>
<dbReference type="InterPro" id="IPR004014">
    <property type="entry name" value="ATPase_P-typ_cation-transptr_N"/>
</dbReference>
<dbReference type="Gene3D" id="1.20.1110.10">
    <property type="entry name" value="Calcium-transporting ATPase, transmembrane domain"/>
    <property type="match status" value="1"/>
</dbReference>
<feature type="compositionally biased region" description="Acidic residues" evidence="11">
    <location>
        <begin position="104"/>
        <end position="115"/>
    </location>
</feature>
<dbReference type="PROSITE" id="PS00154">
    <property type="entry name" value="ATPASE_E1_E2"/>
    <property type="match status" value="1"/>
</dbReference>
<dbReference type="InterPro" id="IPR023214">
    <property type="entry name" value="HAD_sf"/>
</dbReference>
<dbReference type="EMBL" id="JBHSBC010000032">
    <property type="protein sequence ID" value="MFC3983892.1"/>
    <property type="molecule type" value="Genomic_DNA"/>
</dbReference>
<dbReference type="InterPro" id="IPR023298">
    <property type="entry name" value="ATPase_P-typ_TM_dom_sf"/>
</dbReference>
<keyword evidence="4" id="KW-0547">Nucleotide-binding</keyword>
<keyword evidence="5" id="KW-0067">ATP-binding</keyword>
<accession>A0ABV8F5E2</accession>
<feature type="region of interest" description="Disordered" evidence="11">
    <location>
        <begin position="645"/>
        <end position="669"/>
    </location>
</feature>
<evidence type="ECO:0000256" key="3">
    <source>
        <dbReference type="ARBA" id="ARBA00022723"/>
    </source>
</evidence>
<evidence type="ECO:0000256" key="5">
    <source>
        <dbReference type="ARBA" id="ARBA00022840"/>
    </source>
</evidence>
<gene>
    <name evidence="14" type="ORF">ACFOYY_27435</name>
</gene>
<dbReference type="NCBIfam" id="TIGR01494">
    <property type="entry name" value="ATPase_P-type"/>
    <property type="match status" value="2"/>
</dbReference>
<feature type="region of interest" description="Disordered" evidence="11">
    <location>
        <begin position="745"/>
        <end position="772"/>
    </location>
</feature>
<dbReference type="InterPro" id="IPR018303">
    <property type="entry name" value="ATPase_P-typ_P_site"/>
</dbReference>
<dbReference type="SMART" id="SM00831">
    <property type="entry name" value="Cation_ATPase_N"/>
    <property type="match status" value="1"/>
</dbReference>
<dbReference type="PRINTS" id="PR00119">
    <property type="entry name" value="CATATPASE"/>
</dbReference>
<comment type="caution">
    <text evidence="14">The sequence shown here is derived from an EMBL/GenBank/DDBJ whole genome shotgun (WGS) entry which is preliminary data.</text>
</comment>
<comment type="catalytic activity">
    <reaction evidence="10">
        <text>ATP + H2O = ADP + phosphate + H(+)</text>
        <dbReference type="Rhea" id="RHEA:13065"/>
        <dbReference type="ChEBI" id="CHEBI:15377"/>
        <dbReference type="ChEBI" id="CHEBI:15378"/>
        <dbReference type="ChEBI" id="CHEBI:30616"/>
        <dbReference type="ChEBI" id="CHEBI:43474"/>
        <dbReference type="ChEBI" id="CHEBI:456216"/>
    </reaction>
</comment>
<feature type="domain" description="Cation-transporting P-type ATPase N-terminal" evidence="13">
    <location>
        <begin position="627"/>
        <end position="698"/>
    </location>
</feature>
<dbReference type="RefSeq" id="WP_386193315.1">
    <property type="nucleotide sequence ID" value="NZ_JBHSBC010000032.1"/>
</dbReference>
<feature type="compositionally biased region" description="Basic and acidic residues" evidence="11">
    <location>
        <begin position="745"/>
        <end position="754"/>
    </location>
</feature>
<keyword evidence="8 12" id="KW-1133">Transmembrane helix</keyword>
<sequence>MLLSRVLTLSAETLWEAVPDAVRRALPRPRAVRAAPGGFHVDLRAIGGPGTERLARRLETLLLALDGVERAEVNGVLGTVFVGGDEGVVDLKRLLSIVAELDDEDEWEQEEDEEAREAGGAAEGTAGRGPGPALARVVEQRTRAGIRLGASALGTGLAVAGRLAHLPPLSPVVPALLHLAESTPAIRTRLTRHLGHQATSALFTTANVVTGTLALQPVGLLVQAVSAAERYVEAREARRAWDSRARELASDEGAYRHVRRRRRTRTTPLEHSPVERFERLASPAALGVSVLTHVVSGSRDRGLAMMIAATPSAAKAGREAFSSAVGRTLAKRGAVVLDSHALRRMDGLDTVVLDAALFLTGSWTVERVVPLAEGIDPAELNALLPGLLDATDPGARRERGHWAAEPARLPAAEGREWRSLGLRPVRVTRRGVPVALAGLAPELVSIADALVTAPQGCSVLLAGEGAREVVRRLAVGGGGGDGTPPKTLPGGHRLTTRIRALQAEGHGVAVVSRRSTSAMAQADLSVGVLGGPDGVPWEADVLGDLETAHLLLSCLAPARRAGERCVRLSLATAAAGAALAGTGPRTASVSRARLVSDGTALAAIVVGEWTARELGNAAPAERADPTPWHALPVDTVLSRLGSSLDGLPKSEAVRRRPPPPPGEPDGTDSLLRASLEELANPLTPVLAAGAGLSAMVGSVLDGVLIGGVMIVDALIGGGQRTSANRAVHRLTESVADHVRLRRPFSKDVKDLKEPKKGKKAKKPERGSAHTTEVATADTLVPGDVIELRAGDAVPADCRILSSIGLEIDEAGLTGESLLVPKAPAPVDASAVADRSSMVYQGTTVAAGHGLAVVVASGEETEAARTARLSADERPQSGVHLRLRTLSRRILPVAIGSGVVVLVADLLRGRSMPQALALAVSLAVASVPEGLPFIASAAELAAARRLSSRETLVPNPSTIEALGRVNVLCFDKTGTLTEGRISLRVVSDGRSEHSTERLDEELRRIVAAGLRASPRYEDGKPIAHPTDRAVVEGARRLDVTPQEGLGVWSRVEELPFEPGRGYHAVLGLGPSGHVLSVKGAPEIVLTGCAHLLRDGRTVRMTAAARKGLEEEVDRLALQGYRVLAVAERPASDRRDLDDSRVDELTFLGFLCLADPVRPTAAESVGRLTRAGVRIVMITGDHPSTAAEIAAELYLLDGGRVMTGPELDEMDDATLVERLPGVAVFARTTPAHKVRIVSCLRRAGKVVAVTGDGANDAPAIRAADVGIALGSRATPAARTAADVVVTDDRIETIVDAFIEGRAMWSSVRDALSILLGGNVGEIVFAVGSNLLTGGSVLNARQLLLVNLLTDMLPAMAVAVRPPAATSPERLLAEGPEASLGASLTRDIYLRATTTAGAASMAWLIGRVTGTRGRANTIALVALISTQLFQTLASGGRDRVVLLAVIASMGVLAASVSVPVICLFFGCRPLGPVGWGIALGSSLAATLAGTAFERWTRDPSPSVH</sequence>
<evidence type="ECO:0000256" key="6">
    <source>
        <dbReference type="ARBA" id="ARBA00022842"/>
    </source>
</evidence>
<keyword evidence="15" id="KW-1185">Reference proteome</keyword>
<keyword evidence="3" id="KW-0479">Metal-binding</keyword>
<dbReference type="InterPro" id="IPR023299">
    <property type="entry name" value="ATPase_P-typ_cyto_dom_N"/>
</dbReference>
<dbReference type="PANTHER" id="PTHR24093:SF513">
    <property type="entry name" value="CATION-TRANSPORTING ATPASE I-RELATED"/>
    <property type="match status" value="1"/>
</dbReference>
<keyword evidence="2 12" id="KW-0812">Transmembrane</keyword>
<dbReference type="InterPro" id="IPR006068">
    <property type="entry name" value="ATPase_P-typ_cation-transptr_C"/>
</dbReference>
<dbReference type="InterPro" id="IPR036412">
    <property type="entry name" value="HAD-like_sf"/>
</dbReference>
<feature type="transmembrane region" description="Helical" evidence="12">
    <location>
        <begin position="1469"/>
        <end position="1489"/>
    </location>
</feature>
<organism evidence="14 15">
    <name type="scientific">Streptosporangium jomthongense</name>
    <dbReference type="NCBI Taxonomy" id="1193683"/>
    <lineage>
        <taxon>Bacteria</taxon>
        <taxon>Bacillati</taxon>
        <taxon>Actinomycetota</taxon>
        <taxon>Actinomycetes</taxon>
        <taxon>Streptosporangiales</taxon>
        <taxon>Streptosporangiaceae</taxon>
        <taxon>Streptosporangium</taxon>
    </lineage>
</organism>
<dbReference type="SUPFAM" id="SSF81653">
    <property type="entry name" value="Calcium ATPase, transduction domain A"/>
    <property type="match status" value="1"/>
</dbReference>
<evidence type="ECO:0000256" key="2">
    <source>
        <dbReference type="ARBA" id="ARBA00022692"/>
    </source>
</evidence>
<dbReference type="Pfam" id="PF00689">
    <property type="entry name" value="Cation_ATPase_C"/>
    <property type="match status" value="1"/>
</dbReference>
<dbReference type="PRINTS" id="PR00120">
    <property type="entry name" value="HATPASE"/>
</dbReference>
<evidence type="ECO:0000256" key="10">
    <source>
        <dbReference type="ARBA" id="ARBA00049360"/>
    </source>
</evidence>
<name>A0ABV8F5E2_9ACTN</name>
<evidence type="ECO:0000256" key="11">
    <source>
        <dbReference type="SAM" id="MobiDB-lite"/>
    </source>
</evidence>
<dbReference type="InterPro" id="IPR044492">
    <property type="entry name" value="P_typ_ATPase_HD_dom"/>
</dbReference>
<dbReference type="Gene3D" id="3.40.50.1000">
    <property type="entry name" value="HAD superfamily/HAD-like"/>
    <property type="match status" value="1"/>
</dbReference>
<keyword evidence="7" id="KW-1278">Translocase</keyword>
<evidence type="ECO:0000259" key="13">
    <source>
        <dbReference type="SMART" id="SM00831"/>
    </source>
</evidence>
<dbReference type="Gene3D" id="2.70.150.10">
    <property type="entry name" value="Calcium-transporting ATPase, cytoplasmic transduction domain A"/>
    <property type="match status" value="1"/>
</dbReference>
<evidence type="ECO:0000256" key="8">
    <source>
        <dbReference type="ARBA" id="ARBA00022989"/>
    </source>
</evidence>
<feature type="region of interest" description="Disordered" evidence="11">
    <location>
        <begin position="104"/>
        <end position="132"/>
    </location>
</feature>